<proteinExistence type="predicted"/>
<feature type="domain" description="Cadherin" evidence="19">
    <location>
        <begin position="1805"/>
        <end position="1904"/>
    </location>
</feature>
<feature type="disulfide bond" evidence="14">
    <location>
        <begin position="2982"/>
        <end position="2991"/>
    </location>
</feature>
<feature type="domain" description="Cadherin" evidence="19">
    <location>
        <begin position="177"/>
        <end position="288"/>
    </location>
</feature>
<dbReference type="FunFam" id="2.60.40.60:FF:000005">
    <property type="entry name" value="Protocadherin 9"/>
    <property type="match status" value="1"/>
</dbReference>
<feature type="domain" description="Cadherin" evidence="19">
    <location>
        <begin position="1144"/>
        <end position="1246"/>
    </location>
</feature>
<feature type="domain" description="Cadherin" evidence="19">
    <location>
        <begin position="658"/>
        <end position="773"/>
    </location>
</feature>
<dbReference type="CDD" id="cd00054">
    <property type="entry name" value="EGF_CA"/>
    <property type="match status" value="5"/>
</dbReference>
<dbReference type="GO" id="GO:0001736">
    <property type="term" value="P:establishment of planar polarity"/>
    <property type="evidence" value="ECO:0007669"/>
    <property type="project" value="UniProtKB-ARBA"/>
</dbReference>
<dbReference type="PROSITE" id="PS00022">
    <property type="entry name" value="EGF_1"/>
    <property type="match status" value="4"/>
</dbReference>
<evidence type="ECO:0000256" key="15">
    <source>
        <dbReference type="SAM" id="MobiDB-lite"/>
    </source>
</evidence>
<dbReference type="SUPFAM" id="SSF57196">
    <property type="entry name" value="EGF/Laminin"/>
    <property type="match status" value="4"/>
</dbReference>
<dbReference type="CDD" id="cd00110">
    <property type="entry name" value="LamG"/>
    <property type="match status" value="1"/>
</dbReference>
<dbReference type="InterPro" id="IPR018097">
    <property type="entry name" value="EGF_Ca-bd_CS"/>
</dbReference>
<feature type="disulfide bond" evidence="14">
    <location>
        <begin position="2944"/>
        <end position="2953"/>
    </location>
</feature>
<sequence>MANGKSLHRSIDVYVEVLDVNDHLPQSEIPVYRPTVKEDSPTGTTVVILKATDGDLAPSNITYFISRSRRRRNGWMLSHPEGEEDAQEVFEISKETGVLRTTAGLDRERQSEYDIWVGVTDGQRTSLTPVFVVVSDVNDNSPKFLEKVYRFNIPSREKSKVQKRQPLFREELLSPSEGEESGEEIWASHSQFLVTTHDHYFFRVFARDKDVSRNADIRYSVRTRKGKSRFKIDESTGYIFCSKSLTPGQTYDLTVKATDNGFPQLSSTAHVIIRVVEIPSSSLNPPTIDIPATAHVMETDPVGHVVAFINAFDLDNDTLWYSIEGLTVRVMDFNDHRPMFSRPVYETEVSESTKVGTTLLILKCHDRDSLSSKTVPSPSSSSSSSSSIFVFHDCREVMSSHLLTVSCQDRGGIQREDLARVEITVKDANDNPPFFLESTIEAQEDVNSTHQKRSVKNCTQYLRSHTGTVIARVIAVDEDEGESGRISYSIVEGNQGATFTIDSELGHIILLEPLLQTKTKEFLLLVRAMDHAHKPKSSSIPVRILVKPSLDVPPTWDGSSVPRVIELSEWTSPNTVIAIVAALSPPSLMYEIESGNTVEEAFTVSPSSGVLTLNYPLDYEVLNFYNITIKATNSVGTSRSIWVTVRVLDENDWAPEWESLNYEGTVLETAEIGRAVLESNYRPKPLTVKASDKDTGRNGRVTYSIVDKDIANFFSIDEYTGAIRVAGRLQEIGGQTVELRIWARDSGIPRRECIAPSSVSIYVKKVITSELVFESELYEATIYLPTVSGVKVTCVTLSDSRAQVRSHERHIQRPIKPLKYVISSDEEKHFRVDSNDGCIYIANHVDLKSYYNLTVNASTASTKVVVNVLELPKGALKFTQDVYWANVLENTTKEMNLLVVGVKGLPINSHVKYSLLNSNEFFEIRPTSGVLRTVGKPFDWEKQDHFSLIVRAHETENEESFGHVVVNVAVLDVNDNEPVFVGQPYDALVSTSAERGHVIAKVRALDADSGVYGEVRYELVRGSGELFYVDKKSGEISLKQSLTDPHKTLSLTVAAYDGGKQPLSSQALVIIRVVAAEGPLFEQLLYKVDLPENTQVGNAVIRVEARSSAGNDIIYSITLLSELHSDTHIAVNVIDVNDNPPHFQKIKFFGEVSEAAPIGHTILKVQAYDQDTGLGGIIRYTCYETCANFTVDPETGYVILNSVLDAEIENVYSFTVIAKDQGLPSLTAKATVIINVIDFNDNAPVWSQDTYISHVSTEAKPGHVVTTLSAFDPDVSNSDGDRLSYHIISGDPQSLFYIEPNDGVVSVTAPHKLVGGSKIILNISASDGVHISFTSLRVCENLYSKVQWKENSAPGQFVIQVGATDDDGGHYGTIQYQILGQEKEKKFSIDEKGNIYTEISLDREVCSFHEIVVAARDSGGKVDFAKVRIYVKDKNDHSPLFTLPQYQANIPVTAEDADEGSNSRVTYELYEDDNADALKLFSVDKDTGELILNVEVSEKENEVFQFFIRATDGGVPPLHSDVPITIFLISAHERPPFCPRKYAQFFLSEDDPLGTVVTSLWHNENSQITYSLTNSESSSQSVSLQGSENGKDQSFTIPFGLSASSEVIVEGQLDHEVKRVHTVTVVNQTLSTPPLVDYMTISIVVMDVNDCVPEFSSSFYDFIVAENTKPGSVIAHLTAVDKDDGNNGQIQYSFKNTTNPWLKSILSVDPHTGSITLISTLDREANDSISLVVVATDNGPNPLSSEAVINLHIEDYNDNPPVFSRDIYYTNGMSFISQEVKMLSDFVFSSFSFSSQEKKKILPSFLASLQKKVPEDTDIGMVIVELALQDQDINESPLDFFVMGNDDGGKFLVHTSGQVYVARPLDRETRDHYTLVVTATDGKFSANTTVSVNVIDVNDNGPECKENVYRRSVAEDAPVGSHVVSISYYDPDEGANARSRFLLTGDGAKDFSFDQQTGKVVVGRRLDRETQDNYELLVSVEDWEVPEWRCESSLFITITDVNDNPPRFLNESFTVFASEDAAVNSVLTKMVATDSDADREIQDRYTVVVEARDMGKPSFSSSAVLTIVVTDVNDNPPEFVRTLQQVTVPENSPIGTEISRVMATSKDIGVNAEISYSLEHTTDEEYLAIHPKTGVISIESPLDYEAVQLLVVTVIAVDGGSPPLSATALVNVTVTDVNDNSPVFTRPSYEVTVPEDLQIGRSLAQVSANDLDCGKNGEISFSITDGNEDERFSIASDTGIVSLVNFLDRETISEYTLEIKGKDKGSPSNSASALVKIQVSDVNDNSPQFIEMNYTAIVQENRPVGYKVFGFLVTDADGEPNGHPFTWELLGKSPVTSSSMHMPFSLDQDGTLRLATNKLDHRVKKHYEVSVRVWDSGSPPLSADATVKIKIVEESRYPPMLFPLNSRVVSYLKPFSGGIIGKVSAVDQDPYDVLHYSILEETEIGTQKYFDIDGQDGTLVALSPLDSGIYSVNVSVSDGKYRRSVEILIKVFIIDDVMVDSSVFVRIGPLNTEEFLARYKRLFLTTLSEELNVNRNRIRILSVQPTILHSHNFEIRNHSRDTRTIHNLHRSLDVLLLVEDENESFISRDKLKDLLQMKAANIQSILNLPWFSAMDSICSNEDNCSSHGECIDIIKIVDEMPSIYNTQSSSLVSPSFIQVTGCSCDQGYDGINCENLVNACGRRPCFEYEECIPSSTISRGYSCRCPAGKAGPGCRIDLSKCKKPFCHYPLRPLSFKGKSYAQYVMKGSLESSSMQMSTYVRTRHPVGIIFFASGEVDYSILEIRDGYVQYRWDCGSGEGLVRASNLRVNDDKWHFINITQHGKVSKLVVDDSTTSGAAPGVHDILNMEQGNLYVGAKVTSYAGTSASVIEYGFVGCLDLLILDGFNLPTDVTTISPSGKFSLKRLANVELNCPGKLSKPGICGSHPCLNGGTCTEDRGKYICSCLSRFTGKNCEIDTAPCSSSPCLNEGKCKVVGHSFVCECPKKLSGKRCEYGVYCNPNPCENGGRCEEGIEGPVCKCQHFTGSRCEMDIDECTQSPCRNGGTCLNLYGGFRCLCASNFAGEYCTESRKDNSRSNYLLSFDQLICILVIILACIFIIFVFFFCQRKRWRYKRHQQNNRVKLTAHHVKNDLKANDVPKRNSKICNVEADQLQQQGPLLPRPSSYTPTGTADSLFLHSLKQIRAEREALDLKHNLKPAAVVAPMTSSSTAATESSLARKPWNHHNNLNETYFTSSKEGRSAAPIPSYSLPSSKEANNRFCSLVAISDDLFPLFKLSKCLPKIIKTKEVGVNKDTNKNITTKVEKGPPEAAPLLEDSQFEDDLEEKIPLKQEPKSCMGSPRSRKPFVRSDFGRASDVSFLSTLEEDKNETESYL</sequence>
<evidence type="ECO:0000256" key="1">
    <source>
        <dbReference type="ARBA" id="ARBA00004251"/>
    </source>
</evidence>
<dbReference type="EMBL" id="SEYY01001148">
    <property type="protein sequence ID" value="KAB7505675.1"/>
    <property type="molecule type" value="Genomic_DNA"/>
</dbReference>
<feature type="domain" description="Cadherin" evidence="19">
    <location>
        <begin position="1247"/>
        <end position="1327"/>
    </location>
</feature>
<evidence type="ECO:0000256" key="8">
    <source>
        <dbReference type="ARBA" id="ARBA00022889"/>
    </source>
</evidence>
<comment type="subcellular location">
    <subcellularLocation>
        <location evidence="1">Cell membrane</location>
        <topology evidence="1">Single-pass type I membrane protein</topology>
    </subcellularLocation>
</comment>
<dbReference type="PANTHER" id="PTHR24026">
    <property type="entry name" value="FAT ATYPICAL CADHERIN-RELATED"/>
    <property type="match status" value="1"/>
</dbReference>
<keyword evidence="3 14" id="KW-0245">EGF-like domain</keyword>
<dbReference type="FunFam" id="2.10.25.10:FF:000125">
    <property type="entry name" value="Neurogenic locus notch protein-like"/>
    <property type="match status" value="1"/>
</dbReference>
<feature type="domain" description="EGF-like" evidence="18">
    <location>
        <begin position="2918"/>
        <end position="2954"/>
    </location>
</feature>
<dbReference type="Proteomes" id="UP000326759">
    <property type="component" value="Unassembled WGS sequence"/>
</dbReference>
<feature type="domain" description="EGF-like" evidence="18">
    <location>
        <begin position="2956"/>
        <end position="2992"/>
    </location>
</feature>
<keyword evidence="6" id="KW-0677">Repeat</keyword>
<comment type="caution">
    <text evidence="20">The sequence shown here is derived from an EMBL/GenBank/DDBJ whole genome shotgun (WGS) entry which is preliminary data.</text>
</comment>
<gene>
    <name evidence="20" type="primary">kug_0</name>
    <name evidence="20" type="ORF">Anas_02003</name>
</gene>
<dbReference type="SUPFAM" id="SSF49899">
    <property type="entry name" value="Concanavalin A-like lectins/glucanases"/>
    <property type="match status" value="1"/>
</dbReference>
<feature type="domain" description="Cadherin" evidence="19">
    <location>
        <begin position="2080"/>
        <end position="2184"/>
    </location>
</feature>
<name>A0A5N5TJ31_9CRUS</name>
<feature type="domain" description="EGF-like" evidence="18">
    <location>
        <begin position="2676"/>
        <end position="2715"/>
    </location>
</feature>
<feature type="domain" description="Cadherin" evidence="19">
    <location>
        <begin position="2013"/>
        <end position="2079"/>
    </location>
</feature>
<dbReference type="Pfam" id="PF00028">
    <property type="entry name" value="Cadherin"/>
    <property type="match status" value="15"/>
</dbReference>
<feature type="disulfide bond" evidence="14">
    <location>
        <begin position="2705"/>
        <end position="2714"/>
    </location>
</feature>
<feature type="domain" description="Cadherin" evidence="19">
    <location>
        <begin position="981"/>
        <end position="1143"/>
    </location>
</feature>
<feature type="domain" description="Cadherin" evidence="19">
    <location>
        <begin position="879"/>
        <end position="980"/>
    </location>
</feature>
<dbReference type="GO" id="GO:0007163">
    <property type="term" value="P:establishment or maintenance of cell polarity"/>
    <property type="evidence" value="ECO:0007669"/>
    <property type="project" value="UniProtKB-ARBA"/>
</dbReference>
<feature type="region of interest" description="Disordered" evidence="15">
    <location>
        <begin position="3319"/>
        <end position="3346"/>
    </location>
</feature>
<evidence type="ECO:0000256" key="2">
    <source>
        <dbReference type="ARBA" id="ARBA00022475"/>
    </source>
</evidence>
<evidence type="ECO:0000313" key="21">
    <source>
        <dbReference type="Proteomes" id="UP000326759"/>
    </source>
</evidence>
<feature type="domain" description="Cadherin" evidence="19">
    <location>
        <begin position="1452"/>
        <end position="1537"/>
    </location>
</feature>
<dbReference type="OrthoDB" id="6361670at2759"/>
<dbReference type="InterPro" id="IPR000742">
    <property type="entry name" value="EGF"/>
</dbReference>
<dbReference type="PROSITE" id="PS50268">
    <property type="entry name" value="CADHERIN_2"/>
    <property type="match status" value="21"/>
</dbReference>
<keyword evidence="8" id="KW-0130">Cell adhesion</keyword>
<feature type="domain" description="Cadherin" evidence="19">
    <location>
        <begin position="2417"/>
        <end position="2504"/>
    </location>
</feature>
<dbReference type="FunFam" id="2.60.40.60:FF:000058">
    <property type="entry name" value="FAT atypical cadherin 3"/>
    <property type="match status" value="1"/>
</dbReference>
<evidence type="ECO:0000259" key="18">
    <source>
        <dbReference type="PROSITE" id="PS50026"/>
    </source>
</evidence>
<evidence type="ECO:0000256" key="3">
    <source>
        <dbReference type="ARBA" id="ARBA00022536"/>
    </source>
</evidence>
<reference evidence="20 21" key="1">
    <citation type="journal article" date="2019" name="PLoS Biol.">
        <title>Sex chromosomes control vertical transmission of feminizing Wolbachia symbionts in an isopod.</title>
        <authorList>
            <person name="Becking T."/>
            <person name="Chebbi M.A."/>
            <person name="Giraud I."/>
            <person name="Moumen B."/>
            <person name="Laverre T."/>
            <person name="Caubet Y."/>
            <person name="Peccoud J."/>
            <person name="Gilbert C."/>
            <person name="Cordaux R."/>
        </authorList>
    </citation>
    <scope>NUCLEOTIDE SEQUENCE [LARGE SCALE GENOMIC DNA]</scope>
    <source>
        <strain evidence="20">ANa2</strain>
        <tissue evidence="20">Whole body excluding digestive tract and cuticle</tissue>
    </source>
</reference>
<dbReference type="FunFam" id="2.60.40.60:FF:000053">
    <property type="entry name" value="FAT atypical cadherin 3"/>
    <property type="match status" value="1"/>
</dbReference>
<feature type="domain" description="Laminin G" evidence="17">
    <location>
        <begin position="2730"/>
        <end position="2912"/>
    </location>
</feature>
<dbReference type="Pfam" id="PF00008">
    <property type="entry name" value="EGF"/>
    <property type="match status" value="2"/>
</dbReference>
<dbReference type="Gene3D" id="2.60.120.200">
    <property type="match status" value="1"/>
</dbReference>
<evidence type="ECO:0000256" key="14">
    <source>
        <dbReference type="PROSITE-ProRule" id="PRU00076"/>
    </source>
</evidence>
<evidence type="ECO:0000256" key="16">
    <source>
        <dbReference type="SAM" id="Phobius"/>
    </source>
</evidence>
<feature type="transmembrane region" description="Helical" evidence="16">
    <location>
        <begin position="3077"/>
        <end position="3104"/>
    </location>
</feature>
<dbReference type="SUPFAM" id="SSF49313">
    <property type="entry name" value="Cadherin-like"/>
    <property type="match status" value="22"/>
</dbReference>
<feature type="domain" description="Cadherin" evidence="19">
    <location>
        <begin position="467"/>
        <end position="556"/>
    </location>
</feature>
<dbReference type="PROSITE" id="PS00010">
    <property type="entry name" value="ASX_HYDROXYL"/>
    <property type="match status" value="1"/>
</dbReference>
<feature type="disulfide bond" evidence="14">
    <location>
        <begin position="3056"/>
        <end position="3065"/>
    </location>
</feature>
<keyword evidence="4 16" id="KW-0812">Transmembrane</keyword>
<dbReference type="FunFam" id="2.60.40.60:FF:000116">
    <property type="entry name" value="Dachsous cadherin-related 2"/>
    <property type="match status" value="2"/>
</dbReference>
<organism evidence="20 21">
    <name type="scientific">Armadillidium nasatum</name>
    <dbReference type="NCBI Taxonomy" id="96803"/>
    <lineage>
        <taxon>Eukaryota</taxon>
        <taxon>Metazoa</taxon>
        <taxon>Ecdysozoa</taxon>
        <taxon>Arthropoda</taxon>
        <taxon>Crustacea</taxon>
        <taxon>Multicrustacea</taxon>
        <taxon>Malacostraca</taxon>
        <taxon>Eumalacostraca</taxon>
        <taxon>Peracarida</taxon>
        <taxon>Isopoda</taxon>
        <taxon>Oniscidea</taxon>
        <taxon>Crinocheta</taxon>
        <taxon>Armadillidiidae</taxon>
        <taxon>Armadillidium</taxon>
    </lineage>
</organism>
<dbReference type="FunFam" id="2.10.25.10:FF:000143">
    <property type="entry name" value="Protein crumbs 1"/>
    <property type="match status" value="1"/>
</dbReference>
<feature type="domain" description="Cadherin" evidence="19">
    <location>
        <begin position="2185"/>
        <end position="2289"/>
    </location>
</feature>
<dbReference type="GO" id="GO:0048513">
    <property type="term" value="P:animal organ development"/>
    <property type="evidence" value="ECO:0007669"/>
    <property type="project" value="UniProtKB-ARBA"/>
</dbReference>
<dbReference type="PROSITE" id="PS00232">
    <property type="entry name" value="CADHERIN_1"/>
    <property type="match status" value="11"/>
</dbReference>
<keyword evidence="10 16" id="KW-0472">Membrane</keyword>
<protein>
    <submittedName>
        <fullName evidence="20">Fat-like cadherin-related tumor suppressor-like protein</fullName>
    </submittedName>
</protein>
<dbReference type="Gene3D" id="2.10.25.10">
    <property type="entry name" value="Laminin"/>
    <property type="match status" value="5"/>
</dbReference>
<dbReference type="GO" id="GO:0007156">
    <property type="term" value="P:homophilic cell adhesion via plasma membrane adhesion molecules"/>
    <property type="evidence" value="ECO:0007669"/>
    <property type="project" value="InterPro"/>
</dbReference>
<dbReference type="SMART" id="SM00179">
    <property type="entry name" value="EGF_CA"/>
    <property type="match status" value="3"/>
</dbReference>
<evidence type="ECO:0000259" key="17">
    <source>
        <dbReference type="PROSITE" id="PS50025"/>
    </source>
</evidence>
<dbReference type="SMART" id="SM00282">
    <property type="entry name" value="LamG"/>
    <property type="match status" value="1"/>
</dbReference>
<feature type="domain" description="EGF-like" evidence="18">
    <location>
        <begin position="3030"/>
        <end position="3066"/>
    </location>
</feature>
<dbReference type="FunFam" id="2.60.40.60:FF:000020">
    <property type="entry name" value="Dachsous cadherin-related 1b"/>
    <property type="match status" value="1"/>
</dbReference>
<dbReference type="InterPro" id="IPR015919">
    <property type="entry name" value="Cadherin-like_sf"/>
</dbReference>
<evidence type="ECO:0000256" key="11">
    <source>
        <dbReference type="ARBA" id="ARBA00023157"/>
    </source>
</evidence>
<dbReference type="InterPro" id="IPR001881">
    <property type="entry name" value="EGF-like_Ca-bd_dom"/>
</dbReference>
<dbReference type="FunFam" id="2.60.40.60:FF:000024">
    <property type="entry name" value="FAT atypical cadherin 3"/>
    <property type="match status" value="1"/>
</dbReference>
<feature type="domain" description="Cadherin" evidence="19">
    <location>
        <begin position="1656"/>
        <end position="1763"/>
    </location>
</feature>
<evidence type="ECO:0000313" key="20">
    <source>
        <dbReference type="EMBL" id="KAB7505675.1"/>
    </source>
</evidence>
<feature type="domain" description="Cadherin" evidence="19">
    <location>
        <begin position="1548"/>
        <end position="1655"/>
    </location>
</feature>
<dbReference type="FunFam" id="2.60.40.60:FF:000021">
    <property type="entry name" value="FAT atypical cadherin 1"/>
    <property type="match status" value="1"/>
</dbReference>
<dbReference type="InterPro" id="IPR013320">
    <property type="entry name" value="ConA-like_dom_sf"/>
</dbReference>
<dbReference type="SMART" id="SM00181">
    <property type="entry name" value="EGF"/>
    <property type="match status" value="6"/>
</dbReference>
<dbReference type="InterPro" id="IPR001791">
    <property type="entry name" value="Laminin_G"/>
</dbReference>
<dbReference type="Gene3D" id="2.60.40.60">
    <property type="entry name" value="Cadherins"/>
    <property type="match status" value="23"/>
</dbReference>
<feature type="domain" description="Cadherin" evidence="19">
    <location>
        <begin position="559"/>
        <end position="657"/>
    </location>
</feature>
<evidence type="ECO:0000256" key="12">
    <source>
        <dbReference type="ARBA" id="ARBA00023180"/>
    </source>
</evidence>
<keyword evidence="5" id="KW-0732">Signal</keyword>
<evidence type="ECO:0000259" key="19">
    <source>
        <dbReference type="PROSITE" id="PS50268"/>
    </source>
</evidence>
<dbReference type="InterPro" id="IPR020894">
    <property type="entry name" value="Cadherin_CS"/>
</dbReference>
<dbReference type="GO" id="GO:0030855">
    <property type="term" value="P:epithelial cell differentiation"/>
    <property type="evidence" value="ECO:0007669"/>
    <property type="project" value="UniProtKB-ARBA"/>
</dbReference>
<dbReference type="GO" id="GO:0005509">
    <property type="term" value="F:calcium ion binding"/>
    <property type="evidence" value="ECO:0007669"/>
    <property type="project" value="UniProtKB-UniRule"/>
</dbReference>
<evidence type="ECO:0000256" key="5">
    <source>
        <dbReference type="ARBA" id="ARBA00022729"/>
    </source>
</evidence>
<keyword evidence="9 16" id="KW-1133">Transmembrane helix</keyword>
<evidence type="ECO:0000256" key="13">
    <source>
        <dbReference type="PROSITE-ProRule" id="PRU00043"/>
    </source>
</evidence>
<keyword evidence="12" id="KW-0325">Glycoprotein</keyword>
<comment type="caution">
    <text evidence="14">Lacks conserved residue(s) required for the propagation of feature annotation.</text>
</comment>
<dbReference type="SMART" id="SM00112">
    <property type="entry name" value="CA"/>
    <property type="match status" value="21"/>
</dbReference>
<dbReference type="PRINTS" id="PR00205">
    <property type="entry name" value="CADHERIN"/>
</dbReference>
<dbReference type="PROSITE" id="PS01187">
    <property type="entry name" value="EGF_CA"/>
    <property type="match status" value="1"/>
</dbReference>
<feature type="domain" description="Cadherin" evidence="19">
    <location>
        <begin position="1905"/>
        <end position="2008"/>
    </location>
</feature>
<feature type="domain" description="Cadherin" evidence="19">
    <location>
        <begin position="28"/>
        <end position="144"/>
    </location>
</feature>
<dbReference type="InterPro" id="IPR000152">
    <property type="entry name" value="EGF-type_Asp/Asn_hydroxyl_site"/>
</dbReference>
<dbReference type="GO" id="GO:0007424">
    <property type="term" value="P:open tracheal system development"/>
    <property type="evidence" value="ECO:0007669"/>
    <property type="project" value="UniProtKB-ARBA"/>
</dbReference>
<dbReference type="PROSITE" id="PS50025">
    <property type="entry name" value="LAM_G_DOMAIN"/>
    <property type="match status" value="1"/>
</dbReference>
<keyword evidence="11 14" id="KW-1015">Disulfide bond</keyword>
<dbReference type="PROSITE" id="PS50026">
    <property type="entry name" value="EGF_3"/>
    <property type="match status" value="5"/>
</dbReference>
<dbReference type="InterPro" id="IPR002126">
    <property type="entry name" value="Cadherin-like_dom"/>
</dbReference>
<feature type="domain" description="Cadherin" evidence="19">
    <location>
        <begin position="2290"/>
        <end position="2401"/>
    </location>
</feature>
<accession>A0A5N5TJ31</accession>
<keyword evidence="21" id="KW-1185">Reference proteome</keyword>
<evidence type="ECO:0000256" key="9">
    <source>
        <dbReference type="ARBA" id="ARBA00022989"/>
    </source>
</evidence>
<evidence type="ECO:0000256" key="10">
    <source>
        <dbReference type="ARBA" id="ARBA00023136"/>
    </source>
</evidence>
<dbReference type="PANTHER" id="PTHR24026:SF126">
    <property type="entry name" value="PROTOCADHERIN FAT 4"/>
    <property type="match status" value="1"/>
</dbReference>
<evidence type="ECO:0000256" key="4">
    <source>
        <dbReference type="ARBA" id="ARBA00022692"/>
    </source>
</evidence>
<keyword evidence="7 13" id="KW-0106">Calcium</keyword>
<dbReference type="FunFam" id="2.60.40.60:FF:000013">
    <property type="entry name" value="Cadherin EGF LAG seven-pass G-type receptor"/>
    <property type="match status" value="2"/>
</dbReference>
<dbReference type="Pfam" id="PF02210">
    <property type="entry name" value="Laminin_G_2"/>
    <property type="match status" value="1"/>
</dbReference>
<feature type="domain" description="Cadherin" evidence="19">
    <location>
        <begin position="1350"/>
        <end position="1441"/>
    </location>
</feature>
<keyword evidence="2" id="KW-1003">Cell membrane</keyword>
<feature type="domain" description="EGF-like" evidence="18">
    <location>
        <begin position="2993"/>
        <end position="3028"/>
    </location>
</feature>
<evidence type="ECO:0000256" key="6">
    <source>
        <dbReference type="ARBA" id="ARBA00022737"/>
    </source>
</evidence>
<evidence type="ECO:0000256" key="7">
    <source>
        <dbReference type="ARBA" id="ARBA00022837"/>
    </source>
</evidence>
<dbReference type="GO" id="GO:0005886">
    <property type="term" value="C:plasma membrane"/>
    <property type="evidence" value="ECO:0007669"/>
    <property type="project" value="UniProtKB-SubCell"/>
</dbReference>
<feature type="domain" description="Cadherin" evidence="19">
    <location>
        <begin position="288"/>
        <end position="435"/>
    </location>
</feature>
<dbReference type="CDD" id="cd11304">
    <property type="entry name" value="Cadherin_repeat"/>
    <property type="match status" value="20"/>
</dbReference>